<proteinExistence type="predicted"/>
<dbReference type="PROSITE" id="PS50088">
    <property type="entry name" value="ANK_REPEAT"/>
    <property type="match status" value="3"/>
</dbReference>
<sequence length="174" mass="18551">MSDNAGLVHDLPTSIGKTLGGMTPLLLALPRKAFEVAHLFISNGADVQATTEDGLTTLALAARTGHSDIIVWLFDKGVDCEQWDDSGHTALMHAVRAQSVNGVKGLVQLGADVNVVVVNKSPGLGKLARQTPFTMAMQDEGDALTFLLLEADLDVRALLDTDPELIARYRDADC</sequence>
<protein>
    <submittedName>
        <fullName evidence="4">Ankyrin repeat-containing domain protein</fullName>
    </submittedName>
</protein>
<organism evidence="4 5">
    <name type="scientific">Microdochium bolleyi</name>
    <dbReference type="NCBI Taxonomy" id="196109"/>
    <lineage>
        <taxon>Eukaryota</taxon>
        <taxon>Fungi</taxon>
        <taxon>Dikarya</taxon>
        <taxon>Ascomycota</taxon>
        <taxon>Pezizomycotina</taxon>
        <taxon>Sordariomycetes</taxon>
        <taxon>Xylariomycetidae</taxon>
        <taxon>Xylariales</taxon>
        <taxon>Microdochiaceae</taxon>
        <taxon>Microdochium</taxon>
    </lineage>
</organism>
<dbReference type="PANTHER" id="PTHR24171:SF9">
    <property type="entry name" value="ANKYRIN REPEAT DOMAIN-CONTAINING PROTEIN 39"/>
    <property type="match status" value="1"/>
</dbReference>
<accession>A0A136IRG9</accession>
<feature type="repeat" description="ANK" evidence="3">
    <location>
        <begin position="53"/>
        <end position="85"/>
    </location>
</feature>
<dbReference type="InterPro" id="IPR002110">
    <property type="entry name" value="Ankyrin_rpt"/>
</dbReference>
<evidence type="ECO:0000313" key="4">
    <source>
        <dbReference type="EMBL" id="KXJ87523.1"/>
    </source>
</evidence>
<dbReference type="OrthoDB" id="6133115at2759"/>
<dbReference type="SMART" id="SM00248">
    <property type="entry name" value="ANK"/>
    <property type="match status" value="4"/>
</dbReference>
<keyword evidence="2 3" id="KW-0040">ANK repeat</keyword>
<dbReference type="STRING" id="196109.A0A136IRG9"/>
<dbReference type="SUPFAM" id="SSF48403">
    <property type="entry name" value="Ankyrin repeat"/>
    <property type="match status" value="1"/>
</dbReference>
<dbReference type="AlphaFoldDB" id="A0A136IRG9"/>
<feature type="repeat" description="ANK" evidence="3">
    <location>
        <begin position="20"/>
        <end position="52"/>
    </location>
</feature>
<feature type="repeat" description="ANK" evidence="3">
    <location>
        <begin position="86"/>
        <end position="118"/>
    </location>
</feature>
<evidence type="ECO:0000256" key="1">
    <source>
        <dbReference type="ARBA" id="ARBA00022737"/>
    </source>
</evidence>
<dbReference type="InterPro" id="IPR036770">
    <property type="entry name" value="Ankyrin_rpt-contain_sf"/>
</dbReference>
<name>A0A136IRG9_9PEZI</name>
<dbReference type="EMBL" id="KQ964262">
    <property type="protein sequence ID" value="KXJ87523.1"/>
    <property type="molecule type" value="Genomic_DNA"/>
</dbReference>
<dbReference type="Proteomes" id="UP000070501">
    <property type="component" value="Unassembled WGS sequence"/>
</dbReference>
<evidence type="ECO:0000256" key="3">
    <source>
        <dbReference type="PROSITE-ProRule" id="PRU00023"/>
    </source>
</evidence>
<dbReference type="Gene3D" id="1.25.40.20">
    <property type="entry name" value="Ankyrin repeat-containing domain"/>
    <property type="match status" value="1"/>
</dbReference>
<dbReference type="PANTHER" id="PTHR24171">
    <property type="entry name" value="ANKYRIN REPEAT DOMAIN-CONTAINING PROTEIN 39-RELATED"/>
    <property type="match status" value="1"/>
</dbReference>
<evidence type="ECO:0000256" key="2">
    <source>
        <dbReference type="ARBA" id="ARBA00023043"/>
    </source>
</evidence>
<gene>
    <name evidence="4" type="ORF">Micbo1qcDRAFT_215952</name>
</gene>
<keyword evidence="5" id="KW-1185">Reference proteome</keyword>
<keyword evidence="1" id="KW-0677">Repeat</keyword>
<reference evidence="5" key="1">
    <citation type="submission" date="2016-02" db="EMBL/GenBank/DDBJ databases">
        <title>Draft genome sequence of Microdochium bolleyi, a fungal endophyte of beachgrass.</title>
        <authorList>
            <consortium name="DOE Joint Genome Institute"/>
            <person name="David A.S."/>
            <person name="May G."/>
            <person name="Haridas S."/>
            <person name="Lim J."/>
            <person name="Wang M."/>
            <person name="Labutti K."/>
            <person name="Lipzen A."/>
            <person name="Barry K."/>
            <person name="Grigoriev I.V."/>
        </authorList>
    </citation>
    <scope>NUCLEOTIDE SEQUENCE [LARGE SCALE GENOMIC DNA]</scope>
    <source>
        <strain evidence="5">J235TASD1</strain>
    </source>
</reference>
<dbReference type="InParanoid" id="A0A136IRG9"/>
<dbReference type="PROSITE" id="PS50297">
    <property type="entry name" value="ANK_REP_REGION"/>
    <property type="match status" value="3"/>
</dbReference>
<dbReference type="Pfam" id="PF12796">
    <property type="entry name" value="Ank_2"/>
    <property type="match status" value="1"/>
</dbReference>
<evidence type="ECO:0000313" key="5">
    <source>
        <dbReference type="Proteomes" id="UP000070501"/>
    </source>
</evidence>